<dbReference type="GO" id="GO:0004386">
    <property type="term" value="F:helicase activity"/>
    <property type="evidence" value="ECO:0007669"/>
    <property type="project" value="UniProtKB-KW"/>
</dbReference>
<dbReference type="OrthoDB" id="9802848at2"/>
<dbReference type="AlphaFoldDB" id="A0A1N7KNT9"/>
<evidence type="ECO:0000313" key="8">
    <source>
        <dbReference type="EMBL" id="SIS63282.1"/>
    </source>
</evidence>
<dbReference type="SUPFAM" id="SSF52540">
    <property type="entry name" value="P-loop containing nucleoside triphosphate hydrolases"/>
    <property type="match status" value="1"/>
</dbReference>
<dbReference type="STRING" id="570947.SAMN05421687_1156"/>
<dbReference type="InterPro" id="IPR006935">
    <property type="entry name" value="Helicase/UvrB_N"/>
</dbReference>
<dbReference type="Pfam" id="PF00271">
    <property type="entry name" value="Helicase_C"/>
    <property type="match status" value="1"/>
</dbReference>
<feature type="region of interest" description="Disordered" evidence="5">
    <location>
        <begin position="223"/>
        <end position="242"/>
    </location>
</feature>
<dbReference type="PROSITE" id="PS51192">
    <property type="entry name" value="HELICASE_ATP_BIND_1"/>
    <property type="match status" value="1"/>
</dbReference>
<dbReference type="CDD" id="cd17926">
    <property type="entry name" value="DEXHc_RE"/>
    <property type="match status" value="1"/>
</dbReference>
<dbReference type="PANTHER" id="PTHR11274">
    <property type="entry name" value="RAD25/XP-B DNA REPAIR HELICASE"/>
    <property type="match status" value="1"/>
</dbReference>
<evidence type="ECO:0000256" key="1">
    <source>
        <dbReference type="ARBA" id="ARBA00022741"/>
    </source>
</evidence>
<evidence type="ECO:0000259" key="7">
    <source>
        <dbReference type="PROSITE" id="PS51194"/>
    </source>
</evidence>
<dbReference type="Gene3D" id="3.40.50.300">
    <property type="entry name" value="P-loop containing nucleotide triphosphate hydrolases"/>
    <property type="match status" value="2"/>
</dbReference>
<protein>
    <submittedName>
        <fullName evidence="8">DNA phosphorothioation system restriction enzyme</fullName>
    </submittedName>
</protein>
<evidence type="ECO:0000256" key="5">
    <source>
        <dbReference type="SAM" id="MobiDB-lite"/>
    </source>
</evidence>
<evidence type="ECO:0000259" key="6">
    <source>
        <dbReference type="PROSITE" id="PS51192"/>
    </source>
</evidence>
<dbReference type="Pfam" id="PF04851">
    <property type="entry name" value="ResIII"/>
    <property type="match status" value="1"/>
</dbReference>
<dbReference type="SMART" id="SM00490">
    <property type="entry name" value="HELICc"/>
    <property type="match status" value="1"/>
</dbReference>
<keyword evidence="3" id="KW-0347">Helicase</keyword>
<dbReference type="InterPro" id="IPR050615">
    <property type="entry name" value="ATP-dep_DNA_Helicase"/>
</dbReference>
<keyword evidence="1" id="KW-0547">Nucleotide-binding</keyword>
<dbReference type="PROSITE" id="PS51194">
    <property type="entry name" value="HELICASE_CTER"/>
    <property type="match status" value="1"/>
</dbReference>
<dbReference type="RefSeq" id="WP_076560634.1">
    <property type="nucleotide sequence ID" value="NZ_FTOC01000015.1"/>
</dbReference>
<dbReference type="Proteomes" id="UP000187608">
    <property type="component" value="Unassembled WGS sequence"/>
</dbReference>
<dbReference type="GO" id="GO:0005524">
    <property type="term" value="F:ATP binding"/>
    <property type="evidence" value="ECO:0007669"/>
    <property type="project" value="UniProtKB-KW"/>
</dbReference>
<dbReference type="Gene3D" id="3.30.870.10">
    <property type="entry name" value="Endonuclease Chain A"/>
    <property type="match status" value="1"/>
</dbReference>
<evidence type="ECO:0000313" key="9">
    <source>
        <dbReference type="Proteomes" id="UP000187608"/>
    </source>
</evidence>
<dbReference type="InterPro" id="IPR014001">
    <property type="entry name" value="Helicase_ATP-bd"/>
</dbReference>
<accession>A0A1N7KNT9</accession>
<dbReference type="InterPro" id="IPR027417">
    <property type="entry name" value="P-loop_NTPase"/>
</dbReference>
<gene>
    <name evidence="8" type="ORF">SAMN05421687_1156</name>
</gene>
<evidence type="ECO:0000256" key="3">
    <source>
        <dbReference type="ARBA" id="ARBA00022806"/>
    </source>
</evidence>
<dbReference type="SMART" id="SM00487">
    <property type="entry name" value="DEXDc"/>
    <property type="match status" value="1"/>
</dbReference>
<dbReference type="InterPro" id="IPR025202">
    <property type="entry name" value="PLD-like_dom"/>
</dbReference>
<dbReference type="GO" id="GO:0003677">
    <property type="term" value="F:DNA binding"/>
    <property type="evidence" value="ECO:0007669"/>
    <property type="project" value="InterPro"/>
</dbReference>
<keyword evidence="4" id="KW-0067">ATP-binding</keyword>
<dbReference type="Pfam" id="PF13091">
    <property type="entry name" value="PLDc_2"/>
    <property type="match status" value="1"/>
</dbReference>
<organism evidence="8 9">
    <name type="scientific">Salimicrobium flavidum</name>
    <dbReference type="NCBI Taxonomy" id="570947"/>
    <lineage>
        <taxon>Bacteria</taxon>
        <taxon>Bacillati</taxon>
        <taxon>Bacillota</taxon>
        <taxon>Bacilli</taxon>
        <taxon>Bacillales</taxon>
        <taxon>Bacillaceae</taxon>
        <taxon>Salimicrobium</taxon>
    </lineage>
</organism>
<keyword evidence="9" id="KW-1185">Reference proteome</keyword>
<name>A0A1N7KNT9_9BACI</name>
<dbReference type="InterPro" id="IPR001650">
    <property type="entry name" value="Helicase_C-like"/>
</dbReference>
<sequence length="692" mass="79995">MSYKKIELQRSYRSSKDLGTIVEQFYNPVLAKTSVYKRAVGYFSSTSLSVAAKGVAELIKNGGKMKLIASPHLEEEDIKAIEEGTRYKEKVIEDSLIKEIELTEDIKKEERLNYLAWLIAEERLEIKVVVHKDLRNAGIYHEKIGIMESFDNEQIAFIGSSNETAGGLINNFESIDVFCSWKDNDKERVEDKQKHFDDLWNNANELLEVMDVSKALKSELIKYQSSHPPSKDEDHIKEEKGGPKIPDELKLRDYQKEAITSWFKNNGQGLLEMATGTGKTLTAITGVVKLYEHLGKLAFVITCPYQHLVEQWCEDLRWFGINPIVAYSHYKWEPELIEEITDFNSGITDHFCVIMTNATFQSARMQKSLERVNSPVVFIADEAHHLGTKNSLNKLFDSFHYRLALSATPHRWFDEQGTEQLIDYFGGKIVFQYGLKKAIGKHLTEYYYHPHIVTLEEKEYEDYLKITQQLVKYYVEDKELSQAEMETRETLLRRRAKVIQNASNKIEVLKNLMENRTESTHNIFYCGSGKTENQRSLELVTQLLGKDLGMRVHQFTAEEDQKQRKKLLDQFESGKLQGLVAIKCLDEGVDVPATQTAYIISSSTNPREFIQRRGRVLRRHKDKKFAEIHDFIVIPRGLNSVDEISPNLFNLERKMLQKELVRFNEFASLALNKNVAENKLLEIKRAYNLMDM</sequence>
<evidence type="ECO:0000256" key="2">
    <source>
        <dbReference type="ARBA" id="ARBA00022801"/>
    </source>
</evidence>
<reference evidence="9" key="1">
    <citation type="submission" date="2017-01" db="EMBL/GenBank/DDBJ databases">
        <authorList>
            <person name="Varghese N."/>
            <person name="Submissions S."/>
        </authorList>
    </citation>
    <scope>NUCLEOTIDE SEQUENCE [LARGE SCALE GENOMIC DNA]</scope>
    <source>
        <strain evidence="9">DSM 23127</strain>
    </source>
</reference>
<keyword evidence="2" id="KW-0378">Hydrolase</keyword>
<feature type="domain" description="Helicase C-terminal" evidence="7">
    <location>
        <begin position="508"/>
        <end position="675"/>
    </location>
</feature>
<proteinExistence type="predicted"/>
<feature type="domain" description="Helicase ATP-binding" evidence="6">
    <location>
        <begin position="260"/>
        <end position="427"/>
    </location>
</feature>
<dbReference type="CDD" id="cd09179">
    <property type="entry name" value="PLDc_N_DEXD_a"/>
    <property type="match status" value="1"/>
</dbReference>
<dbReference type="GO" id="GO:0016787">
    <property type="term" value="F:hydrolase activity"/>
    <property type="evidence" value="ECO:0007669"/>
    <property type="project" value="UniProtKB-KW"/>
</dbReference>
<feature type="compositionally biased region" description="Basic and acidic residues" evidence="5">
    <location>
        <begin position="229"/>
        <end position="242"/>
    </location>
</feature>
<evidence type="ECO:0000256" key="4">
    <source>
        <dbReference type="ARBA" id="ARBA00022840"/>
    </source>
</evidence>
<dbReference type="EMBL" id="FTOC01000015">
    <property type="protein sequence ID" value="SIS63282.1"/>
    <property type="molecule type" value="Genomic_DNA"/>
</dbReference>
<dbReference type="PANTHER" id="PTHR11274:SF0">
    <property type="entry name" value="GENERAL TRANSCRIPTION AND DNA REPAIR FACTOR IIH HELICASE SUBUNIT XPB"/>
    <property type="match status" value="1"/>
</dbReference>